<feature type="chain" id="PRO_5024817857" description="Spherulation-specific family 4" evidence="1">
    <location>
        <begin position="19"/>
        <end position="245"/>
    </location>
</feature>
<evidence type="ECO:0000313" key="2">
    <source>
        <dbReference type="EMBL" id="KAB8298561.1"/>
    </source>
</evidence>
<comment type="caution">
    <text evidence="2">The sequence shown here is derived from an EMBL/GenBank/DDBJ whole genome shotgun (WGS) entry which is preliminary data.</text>
</comment>
<gene>
    <name evidence="2" type="ORF">EYC80_000740</name>
</gene>
<reference evidence="2 3" key="1">
    <citation type="submission" date="2019-06" db="EMBL/GenBank/DDBJ databases">
        <title>Genome Sequence of the Brown Rot Fungal Pathogen Monilinia laxa.</title>
        <authorList>
            <person name="De Miccolis Angelini R.M."/>
            <person name="Landi L."/>
            <person name="Abate D."/>
            <person name="Pollastro S."/>
            <person name="Romanazzi G."/>
            <person name="Faretra F."/>
        </authorList>
    </citation>
    <scope>NUCLEOTIDE SEQUENCE [LARGE SCALE GENOMIC DNA]</scope>
    <source>
        <strain evidence="2 3">Mlax316</strain>
    </source>
</reference>
<dbReference type="Pfam" id="PF12138">
    <property type="entry name" value="Spherulin4"/>
    <property type="match status" value="1"/>
</dbReference>
<dbReference type="InterPro" id="IPR021986">
    <property type="entry name" value="Spherulin4"/>
</dbReference>
<dbReference type="OrthoDB" id="5342184at2759"/>
<keyword evidence="3" id="KW-1185">Reference proteome</keyword>
<dbReference type="AlphaFoldDB" id="A0A5N6K7U5"/>
<dbReference type="PANTHER" id="PTHR35040:SF9">
    <property type="entry name" value="4-LIKE CELL SURFACE PROTEIN, PUTATIVE (AFU_ORTHOLOGUE AFUA_4G14080)-RELATED"/>
    <property type="match status" value="1"/>
</dbReference>
<evidence type="ECO:0000313" key="3">
    <source>
        <dbReference type="Proteomes" id="UP000326757"/>
    </source>
</evidence>
<dbReference type="PANTHER" id="PTHR35040">
    <property type="match status" value="1"/>
</dbReference>
<keyword evidence="1" id="KW-0732">Signal</keyword>
<proteinExistence type="predicted"/>
<organism evidence="2 3">
    <name type="scientific">Monilinia laxa</name>
    <name type="common">Brown rot fungus</name>
    <name type="synonym">Sclerotinia laxa</name>
    <dbReference type="NCBI Taxonomy" id="61186"/>
    <lineage>
        <taxon>Eukaryota</taxon>
        <taxon>Fungi</taxon>
        <taxon>Dikarya</taxon>
        <taxon>Ascomycota</taxon>
        <taxon>Pezizomycotina</taxon>
        <taxon>Leotiomycetes</taxon>
        <taxon>Helotiales</taxon>
        <taxon>Sclerotiniaceae</taxon>
        <taxon>Monilinia</taxon>
    </lineage>
</organism>
<name>A0A5N6K7U5_MONLA</name>
<evidence type="ECO:0008006" key="4">
    <source>
        <dbReference type="Google" id="ProtNLM"/>
    </source>
</evidence>
<protein>
    <recommendedName>
        <fullName evidence="4">Spherulation-specific family 4</fullName>
    </recommendedName>
</protein>
<evidence type="ECO:0000256" key="1">
    <source>
        <dbReference type="SAM" id="SignalP"/>
    </source>
</evidence>
<dbReference type="EMBL" id="VIGI01000006">
    <property type="protein sequence ID" value="KAB8298561.1"/>
    <property type="molecule type" value="Genomic_DNA"/>
</dbReference>
<feature type="signal peptide" evidence="1">
    <location>
        <begin position="1"/>
        <end position="18"/>
    </location>
</feature>
<accession>A0A5N6K7U5</accession>
<dbReference type="Proteomes" id="UP000326757">
    <property type="component" value="Unassembled WGS sequence"/>
</dbReference>
<sequence>MVLATSILLPLYLYPTQGAWNWVTNAISAYPSLPFTIIVNPNSGPGATNAYPETEYIDGITSLTKHNNVKLLGYVDTKYMEKSTATVDQEVETYKYWSTYTTGDIAVDGIFFDDAVNQWTSSSSSYMTAIANHAHSLNLTVTFNPGTIADEQFFDIADKIVMIEDAYSSYSSGTGDSLKQISNGQGDKSSVILYQFSGSPAQQTSTVNSIVNSGVSEIYITTVEYTSQSSMWTQFVAAVNNAISK</sequence>